<comment type="caution">
    <text evidence="2">The sequence shown here is derived from an EMBL/GenBank/DDBJ whole genome shotgun (WGS) entry which is preliminary data.</text>
</comment>
<sequence length="93" mass="10235">MKGTYVMAACLLLIVTVAALSQTEEGRFRRDDPQDVPHLLVRRSWLSNKLNNVQKQIKARVEKIKSPADALEAVVDAKAAYDTAATIVSLVGR</sequence>
<accession>A0AAE0YFB2</accession>
<organism evidence="2 3">
    <name type="scientific">Elysia crispata</name>
    <name type="common">lettuce slug</name>
    <dbReference type="NCBI Taxonomy" id="231223"/>
    <lineage>
        <taxon>Eukaryota</taxon>
        <taxon>Metazoa</taxon>
        <taxon>Spiralia</taxon>
        <taxon>Lophotrochozoa</taxon>
        <taxon>Mollusca</taxon>
        <taxon>Gastropoda</taxon>
        <taxon>Heterobranchia</taxon>
        <taxon>Euthyneura</taxon>
        <taxon>Panpulmonata</taxon>
        <taxon>Sacoglossa</taxon>
        <taxon>Placobranchoidea</taxon>
        <taxon>Plakobranchidae</taxon>
        <taxon>Elysia</taxon>
    </lineage>
</organism>
<proteinExistence type="predicted"/>
<protein>
    <submittedName>
        <fullName evidence="2">Uncharacterized protein</fullName>
    </submittedName>
</protein>
<dbReference type="AlphaFoldDB" id="A0AAE0YFB2"/>
<evidence type="ECO:0000313" key="3">
    <source>
        <dbReference type="Proteomes" id="UP001283361"/>
    </source>
</evidence>
<name>A0AAE0YFB2_9GAST</name>
<dbReference type="Proteomes" id="UP001283361">
    <property type="component" value="Unassembled WGS sequence"/>
</dbReference>
<evidence type="ECO:0000256" key="1">
    <source>
        <dbReference type="SAM" id="SignalP"/>
    </source>
</evidence>
<keyword evidence="3" id="KW-1185">Reference proteome</keyword>
<dbReference type="EMBL" id="JAWDGP010006320">
    <property type="protein sequence ID" value="KAK3743273.1"/>
    <property type="molecule type" value="Genomic_DNA"/>
</dbReference>
<gene>
    <name evidence="2" type="ORF">RRG08_019247</name>
</gene>
<feature type="signal peptide" evidence="1">
    <location>
        <begin position="1"/>
        <end position="19"/>
    </location>
</feature>
<keyword evidence="1" id="KW-0732">Signal</keyword>
<reference evidence="2" key="1">
    <citation type="journal article" date="2023" name="G3 (Bethesda)">
        <title>A reference genome for the long-term kleptoplast-retaining sea slug Elysia crispata morphotype clarki.</title>
        <authorList>
            <person name="Eastman K.E."/>
            <person name="Pendleton A.L."/>
            <person name="Shaikh M.A."/>
            <person name="Suttiyut T."/>
            <person name="Ogas R."/>
            <person name="Tomko P."/>
            <person name="Gavelis G."/>
            <person name="Widhalm J.R."/>
            <person name="Wisecaver J.H."/>
        </authorList>
    </citation>
    <scope>NUCLEOTIDE SEQUENCE</scope>
    <source>
        <strain evidence="2">ECLA1</strain>
    </source>
</reference>
<evidence type="ECO:0000313" key="2">
    <source>
        <dbReference type="EMBL" id="KAK3743273.1"/>
    </source>
</evidence>
<feature type="chain" id="PRO_5042111759" evidence="1">
    <location>
        <begin position="20"/>
        <end position="93"/>
    </location>
</feature>